<gene>
    <name evidence="2" type="ORF">NQ314_007064</name>
</gene>
<organism evidence="2 3">
    <name type="scientific">Rhamnusium bicolor</name>
    <dbReference type="NCBI Taxonomy" id="1586634"/>
    <lineage>
        <taxon>Eukaryota</taxon>
        <taxon>Metazoa</taxon>
        <taxon>Ecdysozoa</taxon>
        <taxon>Arthropoda</taxon>
        <taxon>Hexapoda</taxon>
        <taxon>Insecta</taxon>
        <taxon>Pterygota</taxon>
        <taxon>Neoptera</taxon>
        <taxon>Endopterygota</taxon>
        <taxon>Coleoptera</taxon>
        <taxon>Polyphaga</taxon>
        <taxon>Cucujiformia</taxon>
        <taxon>Chrysomeloidea</taxon>
        <taxon>Cerambycidae</taxon>
        <taxon>Lepturinae</taxon>
        <taxon>Rhagiini</taxon>
        <taxon>Rhamnusium</taxon>
    </lineage>
</organism>
<evidence type="ECO:0000313" key="2">
    <source>
        <dbReference type="EMBL" id="KAJ8954626.1"/>
    </source>
</evidence>
<dbReference type="AlphaFoldDB" id="A0AAV8YU82"/>
<dbReference type="EMBL" id="JANEYF010001914">
    <property type="protein sequence ID" value="KAJ8954626.1"/>
    <property type="molecule type" value="Genomic_DNA"/>
</dbReference>
<protein>
    <submittedName>
        <fullName evidence="2">Uncharacterized protein</fullName>
    </submittedName>
</protein>
<proteinExistence type="predicted"/>
<keyword evidence="3" id="KW-1185">Reference proteome</keyword>
<feature type="region of interest" description="Disordered" evidence="1">
    <location>
        <begin position="113"/>
        <end position="132"/>
    </location>
</feature>
<dbReference type="Proteomes" id="UP001162156">
    <property type="component" value="Unassembled WGS sequence"/>
</dbReference>
<feature type="compositionally biased region" description="Low complexity" evidence="1">
    <location>
        <begin position="206"/>
        <end position="216"/>
    </location>
</feature>
<accession>A0AAV8YU82</accession>
<comment type="caution">
    <text evidence="2">The sequence shown here is derived from an EMBL/GenBank/DDBJ whole genome shotgun (WGS) entry which is preliminary data.</text>
</comment>
<evidence type="ECO:0000256" key="1">
    <source>
        <dbReference type="SAM" id="MobiDB-lite"/>
    </source>
</evidence>
<evidence type="ECO:0000313" key="3">
    <source>
        <dbReference type="Proteomes" id="UP001162156"/>
    </source>
</evidence>
<sequence>MTGSEGDIAGSSSECEEHHQGITREVGGKCSPFGRSQFPRDSGCYDAPLKITRQNQHISPQGESDTSDSAGFNDNKNNLDSVVEQCNNEILARVRQAQKNSINLKEELSYQPNIPSNTIPNSASGELQKKPKDSYVSVHGQTTLVDPCRRVLSRASGRKNLEEMCEADQKLNSVKYVVGGASDLGLSETGSLNILGRSCLSEKSSDSGVSSSSLSSANTKESHPVLSQHLIDNPAHGNFNLPNCANRTSTTANKDKTFQ</sequence>
<reference evidence="2" key="1">
    <citation type="journal article" date="2023" name="Insect Mol. Biol.">
        <title>Genome sequencing provides insights into the evolution of gene families encoding plant cell wall-degrading enzymes in longhorned beetles.</title>
        <authorList>
            <person name="Shin N.R."/>
            <person name="Okamura Y."/>
            <person name="Kirsch R."/>
            <person name="Pauchet Y."/>
        </authorList>
    </citation>
    <scope>NUCLEOTIDE SEQUENCE</scope>
    <source>
        <strain evidence="2">RBIC_L_NR</strain>
    </source>
</reference>
<feature type="compositionally biased region" description="Polar residues" evidence="1">
    <location>
        <begin position="240"/>
        <end position="252"/>
    </location>
</feature>
<feature type="compositionally biased region" description="Polar residues" evidence="1">
    <location>
        <begin position="52"/>
        <end position="79"/>
    </location>
</feature>
<feature type="region of interest" description="Disordered" evidence="1">
    <location>
        <begin position="202"/>
        <end position="224"/>
    </location>
</feature>
<feature type="compositionally biased region" description="Polar residues" evidence="1">
    <location>
        <begin position="113"/>
        <end position="125"/>
    </location>
</feature>
<feature type="region of interest" description="Disordered" evidence="1">
    <location>
        <begin position="237"/>
        <end position="259"/>
    </location>
</feature>
<feature type="region of interest" description="Disordered" evidence="1">
    <location>
        <begin position="1"/>
        <end position="79"/>
    </location>
</feature>
<name>A0AAV8YU82_9CUCU</name>